<dbReference type="PANTHER" id="PTHR44846">
    <property type="entry name" value="MANNOSYL-D-GLYCERATE TRANSPORT/METABOLISM SYSTEM REPRESSOR MNGR-RELATED"/>
    <property type="match status" value="1"/>
</dbReference>
<dbReference type="InterPro" id="IPR000524">
    <property type="entry name" value="Tscrpt_reg_HTH_GntR"/>
</dbReference>
<gene>
    <name evidence="5" type="ORF">PHY01_23910</name>
</gene>
<keyword evidence="2" id="KW-0238">DNA-binding</keyword>
<evidence type="ECO:0000256" key="1">
    <source>
        <dbReference type="ARBA" id="ARBA00023015"/>
    </source>
</evidence>
<dbReference type="RefSeq" id="WP_246085853.1">
    <property type="nucleotide sequence ID" value="NZ_BAAARZ010000008.1"/>
</dbReference>
<dbReference type="GO" id="GO:0003677">
    <property type="term" value="F:DNA binding"/>
    <property type="evidence" value="ECO:0007669"/>
    <property type="project" value="UniProtKB-KW"/>
</dbReference>
<sequence length="267" mass="29606">MARGVRARQPDRSHPLPLWAQIEGDLRRRMRAGAFDERFPGEHELVAEYAVSRHTVRDALRRLRDEGVLDSGRGRGTWVRTPRIEQPLGALYSLFRSVEAMGLEQRSVVRALEVVVDAQVAERLQRPATTELVYLERLRLADSEPLALDRAWLPRSVAGPLLDADFSHSGLYDELAGLTGTRLTGGSEVITATVPTAATRRLLKIPAGTAVMEVQRTGCLRDRPVEWRETLIRGDRFCVAARWSAQEGYRMDVAGPAPEHGAGAAGR</sequence>
<keyword evidence="1" id="KW-0805">Transcription regulation</keyword>
<dbReference type="EMBL" id="BJNG01000017">
    <property type="protein sequence ID" value="GEC20108.1"/>
    <property type="molecule type" value="Genomic_DNA"/>
</dbReference>
<dbReference type="InterPro" id="IPR036390">
    <property type="entry name" value="WH_DNA-bd_sf"/>
</dbReference>
<organism evidence="5 6">
    <name type="scientific">Pseudonocardia hydrocarbonoxydans</name>
    <dbReference type="NCBI Taxonomy" id="76726"/>
    <lineage>
        <taxon>Bacteria</taxon>
        <taxon>Bacillati</taxon>
        <taxon>Actinomycetota</taxon>
        <taxon>Actinomycetes</taxon>
        <taxon>Pseudonocardiales</taxon>
        <taxon>Pseudonocardiaceae</taxon>
        <taxon>Pseudonocardia</taxon>
    </lineage>
</organism>
<dbReference type="SUPFAM" id="SSF46785">
    <property type="entry name" value="Winged helix' DNA-binding domain"/>
    <property type="match status" value="1"/>
</dbReference>
<dbReference type="InterPro" id="IPR050679">
    <property type="entry name" value="Bact_HTH_transcr_reg"/>
</dbReference>
<dbReference type="GO" id="GO:0003700">
    <property type="term" value="F:DNA-binding transcription factor activity"/>
    <property type="evidence" value="ECO:0007669"/>
    <property type="project" value="InterPro"/>
</dbReference>
<keyword evidence="6" id="KW-1185">Reference proteome</keyword>
<evidence type="ECO:0000313" key="5">
    <source>
        <dbReference type="EMBL" id="GEC20108.1"/>
    </source>
</evidence>
<name>A0A4Y3WNN1_9PSEU</name>
<feature type="domain" description="HTH gntR-type" evidence="4">
    <location>
        <begin position="16"/>
        <end position="82"/>
    </location>
</feature>
<dbReference type="Pfam" id="PF07702">
    <property type="entry name" value="UTRA"/>
    <property type="match status" value="1"/>
</dbReference>
<dbReference type="AlphaFoldDB" id="A0A4Y3WNN1"/>
<dbReference type="SMART" id="SM00866">
    <property type="entry name" value="UTRA"/>
    <property type="match status" value="1"/>
</dbReference>
<evidence type="ECO:0000256" key="3">
    <source>
        <dbReference type="ARBA" id="ARBA00023163"/>
    </source>
</evidence>
<dbReference type="SMART" id="SM00345">
    <property type="entry name" value="HTH_GNTR"/>
    <property type="match status" value="1"/>
</dbReference>
<evidence type="ECO:0000259" key="4">
    <source>
        <dbReference type="PROSITE" id="PS50949"/>
    </source>
</evidence>
<keyword evidence="3" id="KW-0804">Transcription</keyword>
<dbReference type="InterPro" id="IPR036388">
    <property type="entry name" value="WH-like_DNA-bd_sf"/>
</dbReference>
<dbReference type="Proteomes" id="UP000320338">
    <property type="component" value="Unassembled WGS sequence"/>
</dbReference>
<dbReference type="GO" id="GO:0045892">
    <property type="term" value="P:negative regulation of DNA-templated transcription"/>
    <property type="evidence" value="ECO:0007669"/>
    <property type="project" value="TreeGrafter"/>
</dbReference>
<dbReference type="SUPFAM" id="SSF64288">
    <property type="entry name" value="Chorismate lyase-like"/>
    <property type="match status" value="1"/>
</dbReference>
<dbReference type="PROSITE" id="PS50949">
    <property type="entry name" value="HTH_GNTR"/>
    <property type="match status" value="1"/>
</dbReference>
<dbReference type="InterPro" id="IPR011663">
    <property type="entry name" value="UTRA"/>
</dbReference>
<dbReference type="InterPro" id="IPR028978">
    <property type="entry name" value="Chorismate_lyase_/UTRA_dom_sf"/>
</dbReference>
<protein>
    <submittedName>
        <fullName evidence="5">GntR family transcriptional regulator</fullName>
    </submittedName>
</protein>
<dbReference type="Pfam" id="PF00392">
    <property type="entry name" value="GntR"/>
    <property type="match status" value="1"/>
</dbReference>
<dbReference type="Gene3D" id="3.40.1410.10">
    <property type="entry name" value="Chorismate lyase-like"/>
    <property type="match status" value="1"/>
</dbReference>
<proteinExistence type="predicted"/>
<reference evidence="5 6" key="1">
    <citation type="submission" date="2019-06" db="EMBL/GenBank/DDBJ databases">
        <title>Whole genome shotgun sequence of Pseudonocardia hydrocarbonoxydans NBRC 14498.</title>
        <authorList>
            <person name="Hosoyama A."/>
            <person name="Uohara A."/>
            <person name="Ohji S."/>
            <person name="Ichikawa N."/>
        </authorList>
    </citation>
    <scope>NUCLEOTIDE SEQUENCE [LARGE SCALE GENOMIC DNA]</scope>
    <source>
        <strain evidence="5 6">NBRC 14498</strain>
    </source>
</reference>
<dbReference type="PANTHER" id="PTHR44846:SF17">
    <property type="entry name" value="GNTR-FAMILY TRANSCRIPTIONAL REGULATOR"/>
    <property type="match status" value="1"/>
</dbReference>
<evidence type="ECO:0000313" key="6">
    <source>
        <dbReference type="Proteomes" id="UP000320338"/>
    </source>
</evidence>
<accession>A0A4Y3WNN1</accession>
<dbReference type="PRINTS" id="PR00035">
    <property type="entry name" value="HTHGNTR"/>
</dbReference>
<dbReference type="Gene3D" id="1.10.10.10">
    <property type="entry name" value="Winged helix-like DNA-binding domain superfamily/Winged helix DNA-binding domain"/>
    <property type="match status" value="1"/>
</dbReference>
<evidence type="ECO:0000256" key="2">
    <source>
        <dbReference type="ARBA" id="ARBA00023125"/>
    </source>
</evidence>
<dbReference type="CDD" id="cd07377">
    <property type="entry name" value="WHTH_GntR"/>
    <property type="match status" value="1"/>
</dbReference>
<comment type="caution">
    <text evidence="5">The sequence shown here is derived from an EMBL/GenBank/DDBJ whole genome shotgun (WGS) entry which is preliminary data.</text>
</comment>